<comment type="subcellular location">
    <subcellularLocation>
        <location evidence="1">Cell inner membrane</location>
        <topology evidence="1">Single-pass type II membrane protein</topology>
        <orientation evidence="1">Periplasmic side</orientation>
    </subcellularLocation>
</comment>
<evidence type="ECO:0000256" key="11">
    <source>
        <dbReference type="ARBA" id="ARBA00042775"/>
    </source>
</evidence>
<organism evidence="16 17">
    <name type="scientific">Oligella ureolytica</name>
    <dbReference type="NCBI Taxonomy" id="90244"/>
    <lineage>
        <taxon>Bacteria</taxon>
        <taxon>Pseudomonadati</taxon>
        <taxon>Pseudomonadota</taxon>
        <taxon>Betaproteobacteria</taxon>
        <taxon>Burkholderiales</taxon>
        <taxon>Alcaligenaceae</taxon>
        <taxon>Oligella</taxon>
    </lineage>
</organism>
<gene>
    <name evidence="16" type="primary">ppiD</name>
    <name evidence="15" type="ORF">I6G29_13475</name>
    <name evidence="16" type="ORF">NCTC11997_00052</name>
</gene>
<feature type="transmembrane region" description="Helical" evidence="13">
    <location>
        <begin position="12"/>
        <end position="30"/>
    </location>
</feature>
<dbReference type="Pfam" id="PF13624">
    <property type="entry name" value="SurA_N_3"/>
    <property type="match status" value="1"/>
</dbReference>
<dbReference type="InterPro" id="IPR000297">
    <property type="entry name" value="PPIase_PpiC"/>
</dbReference>
<keyword evidence="18" id="KW-1185">Reference proteome</keyword>
<evidence type="ECO:0000256" key="5">
    <source>
        <dbReference type="ARBA" id="ARBA00022989"/>
    </source>
</evidence>
<keyword evidence="7" id="KW-0143">Chaperone</keyword>
<dbReference type="RefSeq" id="WP_018574573.1">
    <property type="nucleotide sequence ID" value="NZ_CP065725.1"/>
</dbReference>
<feature type="domain" description="PpiC" evidence="14">
    <location>
        <begin position="266"/>
        <end position="368"/>
    </location>
</feature>
<keyword evidence="5 13" id="KW-1133">Transmembrane helix</keyword>
<evidence type="ECO:0000256" key="2">
    <source>
        <dbReference type="ARBA" id="ARBA00022475"/>
    </source>
</evidence>
<dbReference type="GO" id="GO:0003755">
    <property type="term" value="F:peptidyl-prolyl cis-trans isomerase activity"/>
    <property type="evidence" value="ECO:0007669"/>
    <property type="project" value="UniProtKB-KW"/>
</dbReference>
<keyword evidence="4 13" id="KW-0812">Transmembrane</keyword>
<dbReference type="GO" id="GO:0005886">
    <property type="term" value="C:plasma membrane"/>
    <property type="evidence" value="ECO:0007669"/>
    <property type="project" value="UniProtKB-SubCell"/>
</dbReference>
<reference evidence="16 17" key="1">
    <citation type="submission" date="2018-06" db="EMBL/GenBank/DDBJ databases">
        <authorList>
            <consortium name="Pathogen Informatics"/>
            <person name="Doyle S."/>
        </authorList>
    </citation>
    <scope>NUCLEOTIDE SEQUENCE [LARGE SCALE GENOMIC DNA]</scope>
    <source>
        <strain evidence="16 17">NCTC11997</strain>
    </source>
</reference>
<dbReference type="PROSITE" id="PS01096">
    <property type="entry name" value="PPIC_PPIASE_1"/>
    <property type="match status" value="1"/>
</dbReference>
<evidence type="ECO:0000256" key="3">
    <source>
        <dbReference type="ARBA" id="ARBA00022519"/>
    </source>
</evidence>
<dbReference type="STRING" id="1122619.GCA_000373745_01390"/>
<evidence type="ECO:0000259" key="14">
    <source>
        <dbReference type="PROSITE" id="PS50198"/>
    </source>
</evidence>
<dbReference type="SUPFAM" id="SSF109998">
    <property type="entry name" value="Triger factor/SurA peptide-binding domain-like"/>
    <property type="match status" value="1"/>
</dbReference>
<evidence type="ECO:0000256" key="13">
    <source>
        <dbReference type="SAM" id="Phobius"/>
    </source>
</evidence>
<evidence type="ECO:0000313" key="18">
    <source>
        <dbReference type="Proteomes" id="UP000594903"/>
    </source>
</evidence>
<evidence type="ECO:0000256" key="1">
    <source>
        <dbReference type="ARBA" id="ARBA00004382"/>
    </source>
</evidence>
<dbReference type="InterPro" id="IPR046357">
    <property type="entry name" value="PPIase_dom_sf"/>
</dbReference>
<dbReference type="Proteomes" id="UP000594903">
    <property type="component" value="Chromosome"/>
</dbReference>
<keyword evidence="12" id="KW-0697">Rotamase</keyword>
<dbReference type="PANTHER" id="PTHR47529">
    <property type="entry name" value="PEPTIDYL-PROLYL CIS-TRANS ISOMERASE D"/>
    <property type="match status" value="1"/>
</dbReference>
<dbReference type="AlphaFoldDB" id="A0A378X8W4"/>
<dbReference type="Pfam" id="PF00639">
    <property type="entry name" value="Rotamase"/>
    <property type="match status" value="1"/>
</dbReference>
<proteinExistence type="inferred from homology"/>
<dbReference type="Proteomes" id="UP000254603">
    <property type="component" value="Unassembled WGS sequence"/>
</dbReference>
<accession>A0A378X8W4</accession>
<evidence type="ECO:0000313" key="16">
    <source>
        <dbReference type="EMBL" id="SUA50138.1"/>
    </source>
</evidence>
<dbReference type="SUPFAM" id="SSF54534">
    <property type="entry name" value="FKBP-like"/>
    <property type="match status" value="1"/>
</dbReference>
<reference evidence="15 18" key="2">
    <citation type="submission" date="2020-12" db="EMBL/GenBank/DDBJ databases">
        <title>FDA dAtabase for Regulatory Grade micrObial Sequences (FDA-ARGOS): Supporting development and validation of Infectious Disease Dx tests.</title>
        <authorList>
            <person name="Sproer C."/>
            <person name="Gronow S."/>
            <person name="Severitt S."/>
            <person name="Schroder I."/>
            <person name="Tallon L."/>
            <person name="Sadzewicz L."/>
            <person name="Zhao X."/>
            <person name="Boylan J."/>
            <person name="Ott S."/>
            <person name="Bowen H."/>
            <person name="Vavikolanu K."/>
            <person name="Mehta A."/>
            <person name="Aluvathingal J."/>
            <person name="Nadendla S."/>
            <person name="Lowell S."/>
            <person name="Myers T."/>
            <person name="Yan Y."/>
            <person name="Sichtig H."/>
        </authorList>
    </citation>
    <scope>NUCLEOTIDE SEQUENCE [LARGE SCALE GENOMIC DNA]</scope>
    <source>
        <strain evidence="15 18">FDAARGOS_872</strain>
    </source>
</reference>
<comment type="similarity">
    <text evidence="9">Belongs to the PpiD chaperone family.</text>
</comment>
<dbReference type="PANTHER" id="PTHR47529:SF1">
    <property type="entry name" value="PERIPLASMIC CHAPERONE PPID"/>
    <property type="match status" value="1"/>
</dbReference>
<evidence type="ECO:0000256" key="7">
    <source>
        <dbReference type="ARBA" id="ARBA00023186"/>
    </source>
</evidence>
<dbReference type="InterPro" id="IPR052029">
    <property type="entry name" value="PpiD_chaperone"/>
</dbReference>
<keyword evidence="8 12" id="KW-0413">Isomerase</keyword>
<protein>
    <recommendedName>
        <fullName evidence="10">Periplasmic chaperone PpiD</fullName>
    </recommendedName>
    <alternativeName>
        <fullName evidence="11">Periplasmic folding chaperone</fullName>
    </alternativeName>
</protein>
<dbReference type="InterPro" id="IPR023058">
    <property type="entry name" value="PPIase_PpiC_CS"/>
</dbReference>
<keyword evidence="6 13" id="KW-0472">Membrane</keyword>
<dbReference type="PROSITE" id="PS50198">
    <property type="entry name" value="PPIC_PPIASE_2"/>
    <property type="match status" value="1"/>
</dbReference>
<evidence type="ECO:0000256" key="8">
    <source>
        <dbReference type="ARBA" id="ARBA00023235"/>
    </source>
</evidence>
<name>A0A378X8W4_9BURK</name>
<dbReference type="InterPro" id="IPR027304">
    <property type="entry name" value="Trigger_fact/SurA_dom_sf"/>
</dbReference>
<dbReference type="Gene3D" id="3.10.50.40">
    <property type="match status" value="1"/>
</dbReference>
<evidence type="ECO:0000256" key="4">
    <source>
        <dbReference type="ARBA" id="ARBA00022692"/>
    </source>
</evidence>
<dbReference type="EMBL" id="CP065725">
    <property type="protein sequence ID" value="QPT40088.1"/>
    <property type="molecule type" value="Genomic_DNA"/>
</dbReference>
<dbReference type="Gene3D" id="1.10.4030.10">
    <property type="entry name" value="Porin chaperone SurA, peptide-binding domain"/>
    <property type="match status" value="1"/>
</dbReference>
<sequence length="645" mass="71524">MLDFIRRHQKWMLVIVILFIVPSFVFLGVFDYQSMLSNDPPLAKVKEQKVTRDQFNMEWRDRLNQLRAQSGNQFDISQVDIPENRRAFLNQMINSRVIHEEVLSENYSATDQMVTLAIASDPQFHDEGRFSVEKYSQFLQRVGIDAAMYESSVRYSLALEQVAEPAKRALTLPKQIEGAVLSALLEERTVRLRLFEASSYFAENEPSEEEAKAWYDANKESLEVPSHVKAEYVILNEEAAVRAVPIPTDTELQQYYESNKSRYTKIERRSINHIQLNLPANASAEELAELEQKAEDIKQQAAANPAQFAELASQYSDDIGSKQLGGSLGVISKGDIPEFDDVAFTPAELGVYGPVQIGNALHIVQVDHIDAGEVKAFDEVREELINEVRLQVASDRFADLSSELVRLANDAGQRLEDISSALDLPIQTVEGVTQSGVLHSSQSANGAAVFTAHPQLREALFTKEAIEEGSTSGVIELSPTELVVVKVAEHTPAYIPEFSEVEADAVAAVRTEKSLAQAKTTAEEVEAGLVSGEITGLTDFEEAITVSRLMGNLPQSLLDAIMAAPVDTLPSYTSFWMPQGYVVARIESVSEPEDGVKQGLKAQIEELLLTGPKVEIERELLNSLRANTDVTIYDESERVINDTGM</sequence>
<evidence type="ECO:0000256" key="6">
    <source>
        <dbReference type="ARBA" id="ARBA00023136"/>
    </source>
</evidence>
<dbReference type="OrthoDB" id="9812372at2"/>
<keyword evidence="2" id="KW-1003">Cell membrane</keyword>
<evidence type="ECO:0000313" key="17">
    <source>
        <dbReference type="Proteomes" id="UP000254603"/>
    </source>
</evidence>
<evidence type="ECO:0000313" key="15">
    <source>
        <dbReference type="EMBL" id="QPT40088.1"/>
    </source>
</evidence>
<evidence type="ECO:0000256" key="10">
    <source>
        <dbReference type="ARBA" id="ARBA00040743"/>
    </source>
</evidence>
<keyword evidence="3" id="KW-0997">Cell inner membrane</keyword>
<dbReference type="EMBL" id="UGSB01000001">
    <property type="protein sequence ID" value="SUA50138.1"/>
    <property type="molecule type" value="Genomic_DNA"/>
</dbReference>
<evidence type="ECO:0000256" key="12">
    <source>
        <dbReference type="PROSITE-ProRule" id="PRU00278"/>
    </source>
</evidence>
<evidence type="ECO:0000256" key="9">
    <source>
        <dbReference type="ARBA" id="ARBA00038408"/>
    </source>
</evidence>